<keyword evidence="5 7" id="KW-0472">Membrane</keyword>
<feature type="transmembrane region" description="Helical" evidence="7">
    <location>
        <begin position="319"/>
        <end position="337"/>
    </location>
</feature>
<gene>
    <name evidence="9" type="ORF">SCUCBS95973_004738</name>
</gene>
<feature type="transmembrane region" description="Helical" evidence="7">
    <location>
        <begin position="534"/>
        <end position="556"/>
    </location>
</feature>
<evidence type="ECO:0000256" key="3">
    <source>
        <dbReference type="ARBA" id="ARBA00022692"/>
    </source>
</evidence>
<feature type="transmembrane region" description="Helical" evidence="7">
    <location>
        <begin position="416"/>
        <end position="437"/>
    </location>
</feature>
<keyword evidence="3 7" id="KW-0812">Transmembrane</keyword>
<reference evidence="9 10" key="1">
    <citation type="submission" date="2024-01" db="EMBL/GenBank/DDBJ databases">
        <authorList>
            <person name="Allen C."/>
            <person name="Tagirdzhanova G."/>
        </authorList>
    </citation>
    <scope>NUCLEOTIDE SEQUENCE [LARGE SCALE GENOMIC DNA]</scope>
</reference>
<feature type="transmembrane region" description="Helical" evidence="7">
    <location>
        <begin position="248"/>
        <end position="267"/>
    </location>
</feature>
<organism evidence="9 10">
    <name type="scientific">Sporothrix curviconia</name>
    <dbReference type="NCBI Taxonomy" id="1260050"/>
    <lineage>
        <taxon>Eukaryota</taxon>
        <taxon>Fungi</taxon>
        <taxon>Dikarya</taxon>
        <taxon>Ascomycota</taxon>
        <taxon>Pezizomycotina</taxon>
        <taxon>Sordariomycetes</taxon>
        <taxon>Sordariomycetidae</taxon>
        <taxon>Ophiostomatales</taxon>
        <taxon>Ophiostomataceae</taxon>
        <taxon>Sporothrix</taxon>
    </lineage>
</organism>
<evidence type="ECO:0000256" key="4">
    <source>
        <dbReference type="ARBA" id="ARBA00022989"/>
    </source>
</evidence>
<accession>A0ABP0BRW7</accession>
<dbReference type="Pfam" id="PF06609">
    <property type="entry name" value="TRI12"/>
    <property type="match status" value="1"/>
</dbReference>
<keyword evidence="10" id="KW-1185">Reference proteome</keyword>
<dbReference type="Proteomes" id="UP001642405">
    <property type="component" value="Unassembled WGS sequence"/>
</dbReference>
<feature type="transmembrane region" description="Helical" evidence="7">
    <location>
        <begin position="279"/>
        <end position="298"/>
    </location>
</feature>
<feature type="domain" description="Major facilitator superfamily (MFS) profile" evidence="8">
    <location>
        <begin position="47"/>
        <end position="561"/>
    </location>
</feature>
<dbReference type="PANTHER" id="PTHR23501">
    <property type="entry name" value="MAJOR FACILITATOR SUPERFAMILY"/>
    <property type="match status" value="1"/>
</dbReference>
<evidence type="ECO:0000256" key="5">
    <source>
        <dbReference type="ARBA" id="ARBA00023136"/>
    </source>
</evidence>
<feature type="transmembrane region" description="Helical" evidence="7">
    <location>
        <begin position="390"/>
        <end position="410"/>
    </location>
</feature>
<evidence type="ECO:0000256" key="2">
    <source>
        <dbReference type="ARBA" id="ARBA00022448"/>
    </source>
</evidence>
<evidence type="ECO:0000256" key="7">
    <source>
        <dbReference type="SAM" id="Phobius"/>
    </source>
</evidence>
<dbReference type="InterPro" id="IPR036259">
    <property type="entry name" value="MFS_trans_sf"/>
</dbReference>
<dbReference type="InterPro" id="IPR053791">
    <property type="entry name" value="MFS_Tri12-like"/>
</dbReference>
<feature type="region of interest" description="Disordered" evidence="6">
    <location>
        <begin position="1"/>
        <end position="22"/>
    </location>
</feature>
<feature type="transmembrane region" description="Helical" evidence="7">
    <location>
        <begin position="47"/>
        <end position="67"/>
    </location>
</feature>
<evidence type="ECO:0000256" key="1">
    <source>
        <dbReference type="ARBA" id="ARBA00004141"/>
    </source>
</evidence>
<feature type="transmembrane region" description="Helical" evidence="7">
    <location>
        <begin position="357"/>
        <end position="378"/>
    </location>
</feature>
<proteinExistence type="predicted"/>
<keyword evidence="4 7" id="KW-1133">Transmembrane helix</keyword>
<dbReference type="PROSITE" id="PS00216">
    <property type="entry name" value="SUGAR_TRANSPORT_1"/>
    <property type="match status" value="1"/>
</dbReference>
<evidence type="ECO:0000313" key="10">
    <source>
        <dbReference type="Proteomes" id="UP001642405"/>
    </source>
</evidence>
<evidence type="ECO:0000259" key="8">
    <source>
        <dbReference type="PROSITE" id="PS50850"/>
    </source>
</evidence>
<dbReference type="SUPFAM" id="SSF103473">
    <property type="entry name" value="MFS general substrate transporter"/>
    <property type="match status" value="1"/>
</dbReference>
<protein>
    <recommendedName>
        <fullName evidence="8">Major facilitator superfamily (MFS) profile domain-containing protein</fullName>
    </recommendedName>
</protein>
<feature type="transmembrane region" description="Helical" evidence="7">
    <location>
        <begin position="87"/>
        <end position="105"/>
    </location>
</feature>
<dbReference type="PANTHER" id="PTHR23501:SF109">
    <property type="entry name" value="MAJOR FACILITATOR SUPERFAMILY (MFS) PROFILE DOMAIN-CONTAINING PROTEIN-RELATED"/>
    <property type="match status" value="1"/>
</dbReference>
<dbReference type="InterPro" id="IPR005829">
    <property type="entry name" value="Sugar_transporter_CS"/>
</dbReference>
<dbReference type="Gene3D" id="1.20.1250.20">
    <property type="entry name" value="MFS general substrate transporter like domains"/>
    <property type="match status" value="2"/>
</dbReference>
<feature type="compositionally biased region" description="Basic and acidic residues" evidence="6">
    <location>
        <begin position="11"/>
        <end position="22"/>
    </location>
</feature>
<comment type="subcellular location">
    <subcellularLocation>
        <location evidence="1">Membrane</location>
        <topology evidence="1">Multi-pass membrane protein</topology>
    </subcellularLocation>
</comment>
<feature type="transmembrane region" description="Helical" evidence="7">
    <location>
        <begin position="173"/>
        <end position="196"/>
    </location>
</feature>
<sequence>MADHSPVGVSEKSDGEHDHGHASHSEFVVSGFETDTRHLKPGYFRSSFFVGSMAAMALGLWAGVAGFGYAAPILTEINNDLGPDANIVWVSLTYTLTSAIFLTIIGRVSDIFGRRWVFVGGAACGLIGSIVAATAQNVGALIAGSTIIGVGAAAQLSYYYVMGEIVPMKYRFAGNGFLYIFCIPGSGVAPVIGQTFLTKYPNVSWRGVYYLLIGVNGLGLLCWVLFYHPPTFEMKHRNASKMAFVKNFDYIGTILYLGGLLIFVLGLSWGGSVYPWKSGYVIGTLVAGAVGLIALGFWATFARLKEPLVPIKYFKNRRWSAAVVVSGLGASMYYGLAVVWPSMVGVLYANGNSTTNGWLSSLVGLGIIAGQVIGGMAAKYIQHYKLQCTVTLTLSGIFFGCMATSTIDSMARSSTIMTLGVFFVGWAESLAITMITLSTENQQELGTAGGLAGSVRFLIVSIASTIYTVVLSNRLASTVAAQVPPALEKAGLPATSVAAFIAALSSGDFSGVAGLTDAITAAGTLAYKQANVDAYRTVFFVTIAFTGIAIIVSLALPHVESVMTGNVAATLHNKNHTAEIEEGKAVDNDTTTM</sequence>
<dbReference type="PROSITE" id="PS50850">
    <property type="entry name" value="MFS"/>
    <property type="match status" value="1"/>
</dbReference>
<keyword evidence="2" id="KW-0813">Transport</keyword>
<dbReference type="CDD" id="cd06179">
    <property type="entry name" value="MFS_TRI12_like"/>
    <property type="match status" value="1"/>
</dbReference>
<evidence type="ECO:0000313" key="9">
    <source>
        <dbReference type="EMBL" id="CAK7222135.1"/>
    </source>
</evidence>
<feature type="transmembrane region" description="Helical" evidence="7">
    <location>
        <begin position="141"/>
        <end position="161"/>
    </location>
</feature>
<evidence type="ECO:0000256" key="6">
    <source>
        <dbReference type="SAM" id="MobiDB-lite"/>
    </source>
</evidence>
<dbReference type="EMBL" id="CAWUHB010000024">
    <property type="protein sequence ID" value="CAK7222135.1"/>
    <property type="molecule type" value="Genomic_DNA"/>
</dbReference>
<feature type="transmembrane region" description="Helical" evidence="7">
    <location>
        <begin position="117"/>
        <end position="135"/>
    </location>
</feature>
<feature type="transmembrane region" description="Helical" evidence="7">
    <location>
        <begin position="208"/>
        <end position="227"/>
    </location>
</feature>
<name>A0ABP0BRW7_9PEZI</name>
<feature type="transmembrane region" description="Helical" evidence="7">
    <location>
        <begin position="449"/>
        <end position="470"/>
    </location>
</feature>
<dbReference type="InterPro" id="IPR010573">
    <property type="entry name" value="MFS_Str1/Tri12-like"/>
</dbReference>
<dbReference type="InterPro" id="IPR020846">
    <property type="entry name" value="MFS_dom"/>
</dbReference>
<comment type="caution">
    <text evidence="9">The sequence shown here is derived from an EMBL/GenBank/DDBJ whole genome shotgun (WGS) entry which is preliminary data.</text>
</comment>